<dbReference type="KEGG" id="psw:LK03_13250"/>
<dbReference type="EMBL" id="CP009455">
    <property type="protein sequence ID" value="AIR90201.1"/>
    <property type="molecule type" value="Genomic_DNA"/>
</dbReference>
<dbReference type="AlphaFoldDB" id="A0A089WNR4"/>
<evidence type="ECO:0000313" key="1">
    <source>
        <dbReference type="EMBL" id="AIR90201.1"/>
    </source>
</evidence>
<protein>
    <submittedName>
        <fullName evidence="1">Uncharacterized protein</fullName>
    </submittedName>
</protein>
<dbReference type="STRING" id="157783.LK03_13250"/>
<keyword evidence="2" id="KW-1185">Reference proteome</keyword>
<organism evidence="1 2">
    <name type="scientific">Pseudomonas cremoricolorata</name>
    <dbReference type="NCBI Taxonomy" id="157783"/>
    <lineage>
        <taxon>Bacteria</taxon>
        <taxon>Pseudomonadati</taxon>
        <taxon>Pseudomonadota</taxon>
        <taxon>Gammaproteobacteria</taxon>
        <taxon>Pseudomonadales</taxon>
        <taxon>Pseudomonadaceae</taxon>
        <taxon>Pseudomonas</taxon>
    </lineage>
</organism>
<proteinExistence type="predicted"/>
<sequence>MRFLNKREHRNGWYLVKPIVDGVRYEVTVHDGKNTYCENVRCSSLSAAYEHCKARINAA</sequence>
<dbReference type="Proteomes" id="UP000029493">
    <property type="component" value="Chromosome"/>
</dbReference>
<evidence type="ECO:0000313" key="2">
    <source>
        <dbReference type="Proteomes" id="UP000029493"/>
    </source>
</evidence>
<name>A0A089WNR4_9PSED</name>
<reference evidence="1 2" key="1">
    <citation type="submission" date="2014-09" db="EMBL/GenBank/DDBJ databases">
        <authorList>
            <person name="Chan K.-G."/>
        </authorList>
    </citation>
    <scope>NUCLEOTIDE SEQUENCE [LARGE SCALE GENOMIC DNA]</scope>
    <source>
        <strain evidence="1 2">ND07</strain>
    </source>
</reference>
<gene>
    <name evidence="1" type="ORF">LK03_13250</name>
</gene>
<accession>A0A089WNR4</accession>